<accession>A0ABQ2MIG6</accession>
<comment type="caution">
    <text evidence="2">The sequence shown here is derived from an EMBL/GenBank/DDBJ whole genome shotgun (WGS) entry which is preliminary data.</text>
</comment>
<feature type="signal peptide" evidence="1">
    <location>
        <begin position="1"/>
        <end position="30"/>
    </location>
</feature>
<protein>
    <submittedName>
        <fullName evidence="2">Uncharacterized protein</fullName>
    </submittedName>
</protein>
<gene>
    <name evidence="2" type="ORF">GCM10012287_36050</name>
</gene>
<dbReference type="Proteomes" id="UP000631535">
    <property type="component" value="Unassembled WGS sequence"/>
</dbReference>
<keyword evidence="3" id="KW-1185">Reference proteome</keyword>
<reference evidence="3" key="1">
    <citation type="journal article" date="2019" name="Int. J. Syst. Evol. Microbiol.">
        <title>The Global Catalogue of Microorganisms (GCM) 10K type strain sequencing project: providing services to taxonomists for standard genome sequencing and annotation.</title>
        <authorList>
            <consortium name="The Broad Institute Genomics Platform"/>
            <consortium name="The Broad Institute Genome Sequencing Center for Infectious Disease"/>
            <person name="Wu L."/>
            <person name="Ma J."/>
        </authorList>
    </citation>
    <scope>NUCLEOTIDE SEQUENCE [LARGE SCALE GENOMIC DNA]</scope>
    <source>
        <strain evidence="3">CGMCC 4.7178</strain>
    </source>
</reference>
<keyword evidence="1" id="KW-0732">Signal</keyword>
<evidence type="ECO:0000256" key="1">
    <source>
        <dbReference type="SAM" id="SignalP"/>
    </source>
</evidence>
<dbReference type="EMBL" id="BMMP01000011">
    <property type="protein sequence ID" value="GGO52221.1"/>
    <property type="molecule type" value="Genomic_DNA"/>
</dbReference>
<feature type="chain" id="PRO_5046579346" evidence="1">
    <location>
        <begin position="31"/>
        <end position="136"/>
    </location>
</feature>
<dbReference type="RefSeq" id="WP_189038184.1">
    <property type="nucleotide sequence ID" value="NZ_BMMP01000011.1"/>
</dbReference>
<dbReference type="InterPro" id="IPR006311">
    <property type="entry name" value="TAT_signal"/>
</dbReference>
<name>A0ABQ2MIG6_9ACTN</name>
<proteinExistence type="predicted"/>
<evidence type="ECO:0000313" key="2">
    <source>
        <dbReference type="EMBL" id="GGO52221.1"/>
    </source>
</evidence>
<dbReference type="PROSITE" id="PS51318">
    <property type="entry name" value="TAT"/>
    <property type="match status" value="1"/>
</dbReference>
<evidence type="ECO:0000313" key="3">
    <source>
        <dbReference type="Proteomes" id="UP000631535"/>
    </source>
</evidence>
<organism evidence="2 3">
    <name type="scientific">Streptomyces daqingensis</name>
    <dbReference type="NCBI Taxonomy" id="1472640"/>
    <lineage>
        <taxon>Bacteria</taxon>
        <taxon>Bacillati</taxon>
        <taxon>Actinomycetota</taxon>
        <taxon>Actinomycetes</taxon>
        <taxon>Kitasatosporales</taxon>
        <taxon>Streptomycetaceae</taxon>
        <taxon>Streptomyces</taxon>
    </lineage>
</organism>
<sequence>MKIRKSLAVLGASATLALGFGGAMAPAAQAEVPRWGGHASYSATSLNTGAVQHGTARRSLSAADELPPAASASLRCWNPSLSGRSFAVSCSGSRYYVYTDCTNDRRYVVGPLAGAKRVRITCPLGSQAMDGGAWGR</sequence>